<name>A0A7U3YL18_DESPD</name>
<evidence type="ECO:0000313" key="5">
    <source>
        <dbReference type="Proteomes" id="UP000006365"/>
    </source>
</evidence>
<reference evidence="4 5" key="1">
    <citation type="journal article" date="2011" name="Stand. Genomic Sci.">
        <title>Complete genome sequence of Desulfobulbus propionicus type strain (1pr3).</title>
        <authorList>
            <person name="Pagani I."/>
            <person name="Lapidus A."/>
            <person name="Nolan M."/>
            <person name="Lucas S."/>
            <person name="Hammon N."/>
            <person name="Deshpande S."/>
            <person name="Cheng J.F."/>
            <person name="Chertkov O."/>
            <person name="Davenport K."/>
            <person name="Tapia R."/>
            <person name="Han C."/>
            <person name="Goodwin L."/>
            <person name="Pitluck S."/>
            <person name="Liolios K."/>
            <person name="Mavromatis K."/>
            <person name="Ivanova N."/>
            <person name="Mikhailova N."/>
            <person name="Pati A."/>
            <person name="Chen A."/>
            <person name="Palaniappan K."/>
            <person name="Land M."/>
            <person name="Hauser L."/>
            <person name="Chang Y.J."/>
            <person name="Jeffries C.D."/>
            <person name="Detter J.C."/>
            <person name="Brambilla E."/>
            <person name="Kannan K.P."/>
            <person name="Djao O.D."/>
            <person name="Rohde M."/>
            <person name="Pukall R."/>
            <person name="Spring S."/>
            <person name="Goker M."/>
            <person name="Sikorski J."/>
            <person name="Woyke T."/>
            <person name="Bristow J."/>
            <person name="Eisen J.A."/>
            <person name="Markowitz V."/>
            <person name="Hugenholtz P."/>
            <person name="Kyrpides N.C."/>
            <person name="Klenk H.P."/>
        </authorList>
    </citation>
    <scope>NUCLEOTIDE SEQUENCE [LARGE SCALE GENOMIC DNA]</scope>
    <source>
        <strain evidence="5">ATCC 33891 / DSM 2032 / 1pr3</strain>
    </source>
</reference>
<feature type="signal peptide" evidence="1">
    <location>
        <begin position="1"/>
        <end position="25"/>
    </location>
</feature>
<organism evidence="4 5">
    <name type="scientific">Desulfobulbus propionicus (strain ATCC 33891 / DSM 2032 / VKM B-1956 / 1pr3)</name>
    <dbReference type="NCBI Taxonomy" id="577650"/>
    <lineage>
        <taxon>Bacteria</taxon>
        <taxon>Pseudomonadati</taxon>
        <taxon>Thermodesulfobacteriota</taxon>
        <taxon>Desulfobulbia</taxon>
        <taxon>Desulfobulbales</taxon>
        <taxon>Desulfobulbaceae</taxon>
        <taxon>Desulfobulbus</taxon>
    </lineage>
</organism>
<dbReference type="InterPro" id="IPR013424">
    <property type="entry name" value="Ice-binding_C"/>
</dbReference>
<dbReference type="Proteomes" id="UP000006365">
    <property type="component" value="Chromosome"/>
</dbReference>
<dbReference type="Pfam" id="PF13448">
    <property type="entry name" value="DUF4114"/>
    <property type="match status" value="1"/>
</dbReference>
<protein>
    <recommendedName>
        <fullName evidence="6">PEP-CTERM protein-sorting domain-containing protein</fullName>
    </recommendedName>
</protein>
<dbReference type="InterPro" id="IPR025193">
    <property type="entry name" value="DUF4114"/>
</dbReference>
<dbReference type="NCBIfam" id="TIGR02595">
    <property type="entry name" value="PEP_CTERM"/>
    <property type="match status" value="1"/>
</dbReference>
<dbReference type="EMBL" id="CP002364">
    <property type="protein sequence ID" value="ADW17228.1"/>
    <property type="molecule type" value="Genomic_DNA"/>
</dbReference>
<dbReference type="AlphaFoldDB" id="A0A7U3YL18"/>
<dbReference type="RefSeq" id="WP_015723771.1">
    <property type="nucleotide sequence ID" value="NC_014972.1"/>
</dbReference>
<keyword evidence="1" id="KW-0732">Signal</keyword>
<evidence type="ECO:0000256" key="1">
    <source>
        <dbReference type="SAM" id="SignalP"/>
    </source>
</evidence>
<dbReference type="KEGG" id="dpr:Despr_1056"/>
<feature type="domain" description="DUF4114" evidence="3">
    <location>
        <begin position="152"/>
        <end position="217"/>
    </location>
</feature>
<evidence type="ECO:0000313" key="4">
    <source>
        <dbReference type="EMBL" id="ADW17228.1"/>
    </source>
</evidence>
<dbReference type="Pfam" id="PF07589">
    <property type="entry name" value="PEP-CTERM"/>
    <property type="match status" value="1"/>
</dbReference>
<evidence type="ECO:0008006" key="6">
    <source>
        <dbReference type="Google" id="ProtNLM"/>
    </source>
</evidence>
<keyword evidence="5" id="KW-1185">Reference proteome</keyword>
<feature type="chain" id="PRO_5030759997" description="PEP-CTERM protein-sorting domain-containing protein" evidence="1">
    <location>
        <begin position="26"/>
        <end position="249"/>
    </location>
</feature>
<accession>A0A7U3YL18</accession>
<evidence type="ECO:0000259" key="3">
    <source>
        <dbReference type="Pfam" id="PF13448"/>
    </source>
</evidence>
<proteinExistence type="predicted"/>
<feature type="domain" description="Ice-binding protein C-terminal" evidence="2">
    <location>
        <begin position="221"/>
        <end position="246"/>
    </location>
</feature>
<evidence type="ECO:0000259" key="2">
    <source>
        <dbReference type="Pfam" id="PF07589"/>
    </source>
</evidence>
<sequence>MKKQLLKSALIALAGVGLLAGSAMADPVGTPIPGSSLQTVFDNITLPNPGGPSSLDVSTDFIADEYDSYWSITASGGSIATMIIEIAGYADLNTFGVYNSGKYVQLFSGPQSAGAQAMLSIKLDGSVWVNNSDTGIDFAGDTFGYYLNTPDGLWHSDTSLNTDQFDHMFAYQGNNIDQVQLPNLPSGTWTDSEYILAWEDLLSGGDMDFTDFVVMVESVEPVPEPATMLLFGTGIAGLAGFARRRKASN</sequence>
<gene>
    <name evidence="4" type="ordered locus">Despr_1056</name>
</gene>